<protein>
    <submittedName>
        <fullName evidence="1">Uncharacterized protein</fullName>
    </submittedName>
</protein>
<organism evidence="1 2">
    <name type="scientific">Porites lobata</name>
    <dbReference type="NCBI Taxonomy" id="104759"/>
    <lineage>
        <taxon>Eukaryota</taxon>
        <taxon>Metazoa</taxon>
        <taxon>Cnidaria</taxon>
        <taxon>Anthozoa</taxon>
        <taxon>Hexacorallia</taxon>
        <taxon>Scleractinia</taxon>
        <taxon>Fungiina</taxon>
        <taxon>Poritidae</taxon>
        <taxon>Porites</taxon>
    </lineage>
</organism>
<accession>A0ABN8RNU4</accession>
<gene>
    <name evidence="1" type="ORF">PLOB_00022443</name>
</gene>
<name>A0ABN8RNU4_9CNID</name>
<comment type="caution">
    <text evidence="1">The sequence shown here is derived from an EMBL/GenBank/DDBJ whole genome shotgun (WGS) entry which is preliminary data.</text>
</comment>
<keyword evidence="2" id="KW-1185">Reference proteome</keyword>
<dbReference type="EMBL" id="CALNXK010000263">
    <property type="protein sequence ID" value="CAH3179799.1"/>
    <property type="molecule type" value="Genomic_DNA"/>
</dbReference>
<sequence length="297" mass="34267">MYQKFAHKGVRCDSTHGTILVIDEFGQGFPSAWCLSSHEDFTTMTIFFKEIKKTCGVVNANLFMSDKAPQFYNAIKLIRTWHVDKAWKEELWKKLETFLLKPKCTKCFESYYSNRKKTRLRTVWKLFVTDLSPLQSVNNSTSTSTKNGNPKKNSGPIASEKAFNMYVEAFHRVFKTIYLKGKINKRVDNCLVDLLKYARDMGFDRLIKMTKGKLTYRINIIHERHNQSMSMPTDSVEKIGDGKWKVLSENGKIFYKVMEAPTVCQEKDACQMSCPKCRVCVHSFSCTCPDSLIMSTI</sequence>
<evidence type="ECO:0000313" key="2">
    <source>
        <dbReference type="Proteomes" id="UP001159405"/>
    </source>
</evidence>
<proteinExistence type="predicted"/>
<reference evidence="1 2" key="1">
    <citation type="submission" date="2022-05" db="EMBL/GenBank/DDBJ databases">
        <authorList>
            <consortium name="Genoscope - CEA"/>
            <person name="William W."/>
        </authorList>
    </citation>
    <scope>NUCLEOTIDE SEQUENCE [LARGE SCALE GENOMIC DNA]</scope>
</reference>
<dbReference type="Proteomes" id="UP001159405">
    <property type="component" value="Unassembled WGS sequence"/>
</dbReference>
<evidence type="ECO:0000313" key="1">
    <source>
        <dbReference type="EMBL" id="CAH3179799.1"/>
    </source>
</evidence>